<dbReference type="Proteomes" id="UP000326757">
    <property type="component" value="Unassembled WGS sequence"/>
</dbReference>
<comment type="caution">
    <text evidence="1">The sequence shown here is derived from an EMBL/GenBank/DDBJ whole genome shotgun (WGS) entry which is preliminary data.</text>
</comment>
<dbReference type="EMBL" id="VIGI01000002">
    <property type="protein sequence ID" value="KAB8303302.1"/>
    <property type="molecule type" value="Genomic_DNA"/>
</dbReference>
<name>A0A5N6KHX3_MONLA</name>
<dbReference type="AlphaFoldDB" id="A0A5N6KHX3"/>
<accession>A0A5N6KHX3</accession>
<organism evidence="1 2">
    <name type="scientific">Monilinia laxa</name>
    <name type="common">Brown rot fungus</name>
    <name type="synonym">Sclerotinia laxa</name>
    <dbReference type="NCBI Taxonomy" id="61186"/>
    <lineage>
        <taxon>Eukaryota</taxon>
        <taxon>Fungi</taxon>
        <taxon>Dikarya</taxon>
        <taxon>Ascomycota</taxon>
        <taxon>Pezizomycotina</taxon>
        <taxon>Leotiomycetes</taxon>
        <taxon>Helotiales</taxon>
        <taxon>Sclerotiniaceae</taxon>
        <taxon>Monilinia</taxon>
    </lineage>
</organism>
<dbReference type="OrthoDB" id="10646031at2759"/>
<keyword evidence="2" id="KW-1185">Reference proteome</keyword>
<evidence type="ECO:0000313" key="1">
    <source>
        <dbReference type="EMBL" id="KAB8303302.1"/>
    </source>
</evidence>
<protein>
    <submittedName>
        <fullName evidence="1">Uncharacterized protein</fullName>
    </submittedName>
</protein>
<reference evidence="1 2" key="1">
    <citation type="submission" date="2019-06" db="EMBL/GenBank/DDBJ databases">
        <title>Genome Sequence of the Brown Rot Fungal Pathogen Monilinia laxa.</title>
        <authorList>
            <person name="De Miccolis Angelini R.M."/>
            <person name="Landi L."/>
            <person name="Abate D."/>
            <person name="Pollastro S."/>
            <person name="Romanazzi G."/>
            <person name="Faretra F."/>
        </authorList>
    </citation>
    <scope>NUCLEOTIDE SEQUENCE [LARGE SCALE GENOMIC DNA]</scope>
    <source>
        <strain evidence="1 2">Mlax316</strain>
    </source>
</reference>
<sequence>MMMMLSLQTSNLSNGTTRVAAVFLPKYYVQTNFQAFPNTKSLWVKAEFSYDFRTIFLFHRSSILGSTVEIRMFRLVRLFGKRILNPGSGGIEKEQSH</sequence>
<evidence type="ECO:0000313" key="2">
    <source>
        <dbReference type="Proteomes" id="UP000326757"/>
    </source>
</evidence>
<proteinExistence type="predicted"/>
<gene>
    <name evidence="1" type="ORF">EYC80_004742</name>
</gene>